<proteinExistence type="predicted"/>
<sequence>MKRPYSSPSASSSSNSKRPKKYDVFLSFRGEDTRNKFTSFLFRALKEKGIHHIFIDDELKRGKDISELFGKIEESSCSIIVLSTNYANSTSCLKELVKILDCRNTMEQIVLPIFFLVEPAHVRNKTGAFGEAFNELKEKKEKEKAILTENKREDIEKELKRWEDALTQLGGISGFPLTERDNQAEFIDDFVLKVSEEYVGSPNIISKGLFGMHSRMEKLKSYVYKSKSGAEFIGICGMGGIGKTTIARTFYELESSQFESISFLENVKGNYLKSLKEQLLSDTFEGENAQPTVEL</sequence>
<dbReference type="Proteomes" id="UP001652623">
    <property type="component" value="Chromosome 3"/>
</dbReference>
<evidence type="ECO:0000313" key="3">
    <source>
        <dbReference type="Proteomes" id="UP001652623"/>
    </source>
</evidence>
<reference evidence="4" key="1">
    <citation type="submission" date="2025-08" db="UniProtKB">
        <authorList>
            <consortium name="RefSeq"/>
        </authorList>
    </citation>
    <scope>IDENTIFICATION</scope>
    <source>
        <tissue evidence="4">Seedling</tissue>
    </source>
</reference>
<name>A0ABM4A416_ZIZJJ</name>
<dbReference type="Gene3D" id="3.40.50.300">
    <property type="entry name" value="P-loop containing nucleotide triphosphate hydrolases"/>
    <property type="match status" value="1"/>
</dbReference>
<protein>
    <submittedName>
        <fullName evidence="4">Disease resistance protein Roq1-like</fullName>
    </submittedName>
</protein>
<evidence type="ECO:0000259" key="2">
    <source>
        <dbReference type="PROSITE" id="PS50104"/>
    </source>
</evidence>
<dbReference type="GeneID" id="107433541"/>
<dbReference type="SMART" id="SM00255">
    <property type="entry name" value="TIR"/>
    <property type="match status" value="1"/>
</dbReference>
<dbReference type="SUPFAM" id="SSF52200">
    <property type="entry name" value="Toll/Interleukin receptor TIR domain"/>
    <property type="match status" value="1"/>
</dbReference>
<dbReference type="InterPro" id="IPR044974">
    <property type="entry name" value="Disease_R_plants"/>
</dbReference>
<accession>A0ABM4A416</accession>
<dbReference type="Pfam" id="PF01582">
    <property type="entry name" value="TIR"/>
    <property type="match status" value="1"/>
</dbReference>
<dbReference type="RefSeq" id="XP_060671481.1">
    <property type="nucleotide sequence ID" value="XM_060815498.1"/>
</dbReference>
<gene>
    <name evidence="4" type="primary">LOC107433541</name>
</gene>
<keyword evidence="1" id="KW-0175">Coiled coil</keyword>
<organism evidence="3 4">
    <name type="scientific">Ziziphus jujuba</name>
    <name type="common">Chinese jujube</name>
    <name type="synonym">Ziziphus sativa</name>
    <dbReference type="NCBI Taxonomy" id="326968"/>
    <lineage>
        <taxon>Eukaryota</taxon>
        <taxon>Viridiplantae</taxon>
        <taxon>Streptophyta</taxon>
        <taxon>Embryophyta</taxon>
        <taxon>Tracheophyta</taxon>
        <taxon>Spermatophyta</taxon>
        <taxon>Magnoliopsida</taxon>
        <taxon>eudicotyledons</taxon>
        <taxon>Gunneridae</taxon>
        <taxon>Pentapetalae</taxon>
        <taxon>rosids</taxon>
        <taxon>fabids</taxon>
        <taxon>Rosales</taxon>
        <taxon>Rhamnaceae</taxon>
        <taxon>Paliureae</taxon>
        <taxon>Ziziphus</taxon>
    </lineage>
</organism>
<keyword evidence="3" id="KW-1185">Reference proteome</keyword>
<dbReference type="PANTHER" id="PTHR11017:SF573">
    <property type="entry name" value="ADP-RIBOSYL CYCLASE_CYCLIC ADP-RIBOSE HYDROLASE"/>
    <property type="match status" value="1"/>
</dbReference>
<evidence type="ECO:0000256" key="1">
    <source>
        <dbReference type="SAM" id="Coils"/>
    </source>
</evidence>
<dbReference type="PROSITE" id="PS50104">
    <property type="entry name" value="TIR"/>
    <property type="match status" value="1"/>
</dbReference>
<dbReference type="PANTHER" id="PTHR11017">
    <property type="entry name" value="LEUCINE-RICH REPEAT-CONTAINING PROTEIN"/>
    <property type="match status" value="1"/>
</dbReference>
<dbReference type="InterPro" id="IPR035897">
    <property type="entry name" value="Toll_tir_struct_dom_sf"/>
</dbReference>
<dbReference type="Gene3D" id="3.40.50.10140">
    <property type="entry name" value="Toll/interleukin-1 receptor homology (TIR) domain"/>
    <property type="match status" value="1"/>
</dbReference>
<dbReference type="InterPro" id="IPR027417">
    <property type="entry name" value="P-loop_NTPase"/>
</dbReference>
<dbReference type="InterPro" id="IPR000157">
    <property type="entry name" value="TIR_dom"/>
</dbReference>
<dbReference type="SUPFAM" id="SSF52540">
    <property type="entry name" value="P-loop containing nucleoside triphosphate hydrolases"/>
    <property type="match status" value="1"/>
</dbReference>
<evidence type="ECO:0000313" key="4">
    <source>
        <dbReference type="RefSeq" id="XP_060671481.1"/>
    </source>
</evidence>
<dbReference type="InterPro" id="IPR002182">
    <property type="entry name" value="NB-ARC"/>
</dbReference>
<feature type="domain" description="TIR" evidence="2">
    <location>
        <begin position="20"/>
        <end position="198"/>
    </location>
</feature>
<dbReference type="Pfam" id="PF00931">
    <property type="entry name" value="NB-ARC"/>
    <property type="match status" value="1"/>
</dbReference>
<feature type="coiled-coil region" evidence="1">
    <location>
        <begin position="133"/>
        <end position="165"/>
    </location>
</feature>